<dbReference type="CDD" id="cd03801">
    <property type="entry name" value="GT4_PimA-like"/>
    <property type="match status" value="1"/>
</dbReference>
<evidence type="ECO:0000313" key="6">
    <source>
        <dbReference type="Proteomes" id="UP000266206"/>
    </source>
</evidence>
<comment type="caution">
    <text evidence="5">The sequence shown here is derived from an EMBL/GenBank/DDBJ whole genome shotgun (WGS) entry which is preliminary data.</text>
</comment>
<dbReference type="Proteomes" id="UP000266206">
    <property type="component" value="Unassembled WGS sequence"/>
</dbReference>
<keyword evidence="2 5" id="KW-0808">Transferase</keyword>
<organism evidence="5 6">
    <name type="scientific">Neopusillimonas maritima</name>
    <dbReference type="NCBI Taxonomy" id="2026239"/>
    <lineage>
        <taxon>Bacteria</taxon>
        <taxon>Pseudomonadati</taxon>
        <taxon>Pseudomonadota</taxon>
        <taxon>Betaproteobacteria</taxon>
        <taxon>Burkholderiales</taxon>
        <taxon>Alcaligenaceae</taxon>
        <taxon>Neopusillimonas</taxon>
    </lineage>
</organism>
<dbReference type="RefSeq" id="WP_119516528.1">
    <property type="nucleotide sequence ID" value="NZ_NQYH01000010.1"/>
</dbReference>
<accession>A0A3A1YUS2</accession>
<evidence type="ECO:0000256" key="1">
    <source>
        <dbReference type="ARBA" id="ARBA00022676"/>
    </source>
</evidence>
<dbReference type="InterPro" id="IPR001296">
    <property type="entry name" value="Glyco_trans_1"/>
</dbReference>
<dbReference type="GO" id="GO:0016757">
    <property type="term" value="F:glycosyltransferase activity"/>
    <property type="evidence" value="ECO:0007669"/>
    <property type="project" value="UniProtKB-KW"/>
</dbReference>
<evidence type="ECO:0000256" key="2">
    <source>
        <dbReference type="ARBA" id="ARBA00022679"/>
    </source>
</evidence>
<sequence>MAEHKLKIAFVVDRFGGRFGGAEAYGVELMRELAQSHDVTVFAREYDSGSGLRLPFVPIRTRKGLPSWLRVLWFAARARRLTQSGFDIVHSHMNGWCGDVEVVHVTPVRYNWRVRKISFIKWLLSFASPRVQTYLALERKRVRQRAGHRAVAVSGLIAEQLSSAYGGEVEAYPVIAPGVVPAAQLPDEQSHALRESLGWGQEDYVCLLVARNPQRKGLNTVLQALVHLPNNVKLLVVGGNASTRDYIRRNAPSVAERVKTVDETSDVTPYYSCADAYVHPTLNDSFGMAPLEAMSYELPVILSPSPWCGFAQYVTPNIDALVLSHPENNEELAGFIQQLISSSTLHEQLVSGGRKLVKRHSWSEVARRYEALYAEILQERHGRVASSK</sequence>
<keyword evidence="1" id="KW-0328">Glycosyltransferase</keyword>
<feature type="domain" description="Glycosyl transferase family 1" evidence="3">
    <location>
        <begin position="193"/>
        <end position="355"/>
    </location>
</feature>
<evidence type="ECO:0000313" key="5">
    <source>
        <dbReference type="EMBL" id="RIY40194.1"/>
    </source>
</evidence>
<dbReference type="Gene3D" id="3.40.50.2000">
    <property type="entry name" value="Glycogen Phosphorylase B"/>
    <property type="match status" value="2"/>
</dbReference>
<reference evidence="5 6" key="1">
    <citation type="submission" date="2017-08" db="EMBL/GenBank/DDBJ databases">
        <title>Pusillimonas indicus sp. nov., a member of the family Alcaligenaceae isolated from surface seawater.</title>
        <authorList>
            <person name="Li J."/>
        </authorList>
    </citation>
    <scope>NUCLEOTIDE SEQUENCE [LARGE SCALE GENOMIC DNA]</scope>
    <source>
        <strain evidence="5 6">L52-1-41</strain>
    </source>
</reference>
<dbReference type="Pfam" id="PF13439">
    <property type="entry name" value="Glyco_transf_4"/>
    <property type="match status" value="1"/>
</dbReference>
<evidence type="ECO:0000259" key="3">
    <source>
        <dbReference type="Pfam" id="PF00534"/>
    </source>
</evidence>
<dbReference type="Pfam" id="PF00534">
    <property type="entry name" value="Glycos_transf_1"/>
    <property type="match status" value="1"/>
</dbReference>
<dbReference type="SUPFAM" id="SSF53756">
    <property type="entry name" value="UDP-Glycosyltransferase/glycogen phosphorylase"/>
    <property type="match status" value="1"/>
</dbReference>
<gene>
    <name evidence="5" type="ORF">CJP73_11255</name>
</gene>
<dbReference type="EMBL" id="NQYH01000010">
    <property type="protein sequence ID" value="RIY40194.1"/>
    <property type="molecule type" value="Genomic_DNA"/>
</dbReference>
<dbReference type="InterPro" id="IPR028098">
    <property type="entry name" value="Glyco_trans_4-like_N"/>
</dbReference>
<dbReference type="PANTHER" id="PTHR12526">
    <property type="entry name" value="GLYCOSYLTRANSFERASE"/>
    <property type="match status" value="1"/>
</dbReference>
<dbReference type="AlphaFoldDB" id="A0A3A1YUS2"/>
<proteinExistence type="predicted"/>
<name>A0A3A1YUS2_9BURK</name>
<feature type="domain" description="Glycosyltransferase subfamily 4-like N-terminal" evidence="4">
    <location>
        <begin position="19"/>
        <end position="179"/>
    </location>
</feature>
<dbReference type="PANTHER" id="PTHR12526:SF510">
    <property type="entry name" value="D-INOSITOL 3-PHOSPHATE GLYCOSYLTRANSFERASE"/>
    <property type="match status" value="1"/>
</dbReference>
<dbReference type="OrthoDB" id="433681at2"/>
<protein>
    <submittedName>
        <fullName evidence="5">Transferase</fullName>
    </submittedName>
</protein>
<evidence type="ECO:0000259" key="4">
    <source>
        <dbReference type="Pfam" id="PF13439"/>
    </source>
</evidence>